<dbReference type="Pfam" id="PF02559">
    <property type="entry name" value="CarD_TRCF_RID"/>
    <property type="match status" value="1"/>
</dbReference>
<dbReference type="Proteomes" id="UP001180087">
    <property type="component" value="Chromosome"/>
</dbReference>
<dbReference type="SMART" id="SM01058">
    <property type="entry name" value="CarD_TRCF"/>
    <property type="match status" value="1"/>
</dbReference>
<organism evidence="2 3">
    <name type="scientific">Aciduricibacillus chroicocephali</name>
    <dbReference type="NCBI Taxonomy" id="3054939"/>
    <lineage>
        <taxon>Bacteria</taxon>
        <taxon>Bacillati</taxon>
        <taxon>Bacillota</taxon>
        <taxon>Bacilli</taxon>
        <taxon>Bacillales</taxon>
        <taxon>Bacillaceae</taxon>
        <taxon>Aciduricibacillus</taxon>
    </lineage>
</organism>
<dbReference type="Gene3D" id="1.20.58.1290">
    <property type="entry name" value="CarD-like, C-terminal domain"/>
    <property type="match status" value="1"/>
</dbReference>
<reference evidence="2" key="1">
    <citation type="submission" date="2023-06" db="EMBL/GenBank/DDBJ databases">
        <title>A Treasure from Seagulls: Isolation and Description of Aciduricobacillus qingdaonensis gen. nov., sp. nov., a Rare Obligately Uric Acid-utilizing Member in the Family Bacillaceae.</title>
        <authorList>
            <person name="Liu W."/>
            <person name="Wang B."/>
        </authorList>
    </citation>
    <scope>NUCLEOTIDE SEQUENCE</scope>
    <source>
        <strain evidence="2">44XB</strain>
    </source>
</reference>
<keyword evidence="3" id="KW-1185">Reference proteome</keyword>
<gene>
    <name evidence="2" type="ORF">QR721_03005</name>
</gene>
<accession>A0ABY9KWM7</accession>
<dbReference type="PANTHER" id="PTHR38447:SF1">
    <property type="entry name" value="RNA POLYMERASE-BINDING TRANSCRIPTION FACTOR CARD"/>
    <property type="match status" value="1"/>
</dbReference>
<dbReference type="RefSeq" id="WP_348029000.1">
    <property type="nucleotide sequence ID" value="NZ_CP129113.1"/>
</dbReference>
<protein>
    <submittedName>
        <fullName evidence="2">CarD family transcriptional regulator</fullName>
    </submittedName>
</protein>
<dbReference type="InterPro" id="IPR003711">
    <property type="entry name" value="CarD-like/TRCF_RID"/>
</dbReference>
<dbReference type="PANTHER" id="PTHR38447">
    <property type="entry name" value="TRANSCRIPTION FACTOR YDEB-RELATED"/>
    <property type="match status" value="1"/>
</dbReference>
<dbReference type="SUPFAM" id="SSF141259">
    <property type="entry name" value="CarD-like"/>
    <property type="match status" value="1"/>
</dbReference>
<evidence type="ECO:0000313" key="2">
    <source>
        <dbReference type="EMBL" id="WLV25215.1"/>
    </source>
</evidence>
<name>A0ABY9KWM7_9BACI</name>
<evidence type="ECO:0000313" key="3">
    <source>
        <dbReference type="Proteomes" id="UP001180087"/>
    </source>
</evidence>
<dbReference type="InterPro" id="IPR036101">
    <property type="entry name" value="CarD-like/TRCF_RID_sf"/>
</dbReference>
<dbReference type="InterPro" id="IPR052531">
    <property type="entry name" value="CarD-like_regulator"/>
</dbReference>
<proteinExistence type="predicted"/>
<evidence type="ECO:0000259" key="1">
    <source>
        <dbReference type="SMART" id="SM01058"/>
    </source>
</evidence>
<dbReference type="InterPro" id="IPR042215">
    <property type="entry name" value="CarD-like_C"/>
</dbReference>
<dbReference type="Gene3D" id="2.40.10.170">
    <property type="match status" value="1"/>
</dbReference>
<feature type="domain" description="CarD-like/TRCF RNAP-interacting" evidence="1">
    <location>
        <begin position="1"/>
        <end position="113"/>
    </location>
</feature>
<sequence>MFSIGDTVFYEAHGVCTIVDIQEQTFSGTARDYYILAPIQNESLKLYHPVTQEKGTSKLTPVATKELAQQILSTFKNAPDPWSDRPSERNQHYRSVLKTQDDFQIAQVANTILRKENELKLENKKLHHQDAEILQRIMPNICNELAVGLSLSSEEIKKKIEQMVSVS</sequence>
<dbReference type="EMBL" id="CP129113">
    <property type="protein sequence ID" value="WLV25215.1"/>
    <property type="molecule type" value="Genomic_DNA"/>
</dbReference>